<sequence>MEIRFASSSMEARSAPSFTTYALDLNKYETYYCQQSGCNTKMNCREDILPFTEMPNAVREEFNIEENEFAFTACKNMRGYCAFGNGCFIIGISLNLKNEDKHEVYSIGFQEQADSEVILPPGCYLDSHEHPKLPSMEGMFYVENIKGEGWFCHPNLYSHHPLPNSLGDIKVGNNMTLNFITDHIHCATDFWRRVYCLNPVSFIKSIHKYCIKNNVENIGYQINRPEDTLIWKIPSE</sequence>
<reference evidence="1" key="1">
    <citation type="submission" date="2021-12" db="EMBL/GenBank/DDBJ databases">
        <authorList>
            <person name="Martin H S."/>
        </authorList>
    </citation>
    <scope>NUCLEOTIDE SEQUENCE</scope>
</reference>
<proteinExistence type="predicted"/>
<evidence type="ECO:0000313" key="2">
    <source>
        <dbReference type="Proteomes" id="UP000838878"/>
    </source>
</evidence>
<dbReference type="AlphaFoldDB" id="A0A8J9UBD2"/>
<evidence type="ECO:0000313" key="1">
    <source>
        <dbReference type="EMBL" id="CAH0717097.1"/>
    </source>
</evidence>
<organism evidence="1 2">
    <name type="scientific">Brenthis ino</name>
    <name type="common">lesser marbled fritillary</name>
    <dbReference type="NCBI Taxonomy" id="405034"/>
    <lineage>
        <taxon>Eukaryota</taxon>
        <taxon>Metazoa</taxon>
        <taxon>Ecdysozoa</taxon>
        <taxon>Arthropoda</taxon>
        <taxon>Hexapoda</taxon>
        <taxon>Insecta</taxon>
        <taxon>Pterygota</taxon>
        <taxon>Neoptera</taxon>
        <taxon>Endopterygota</taxon>
        <taxon>Lepidoptera</taxon>
        <taxon>Glossata</taxon>
        <taxon>Ditrysia</taxon>
        <taxon>Papilionoidea</taxon>
        <taxon>Nymphalidae</taxon>
        <taxon>Heliconiinae</taxon>
        <taxon>Argynnini</taxon>
        <taxon>Brenthis</taxon>
    </lineage>
</organism>
<gene>
    <name evidence="1" type="ORF">BINO364_LOCUS3739</name>
</gene>
<name>A0A8J9UBD2_9NEOP</name>
<dbReference type="EMBL" id="OV170231">
    <property type="protein sequence ID" value="CAH0717097.1"/>
    <property type="molecule type" value="Genomic_DNA"/>
</dbReference>
<accession>A0A8J9UBD2</accession>
<protein>
    <submittedName>
        <fullName evidence="1">Uncharacterized protein</fullName>
    </submittedName>
</protein>
<dbReference type="OrthoDB" id="7413731at2759"/>
<dbReference type="Proteomes" id="UP000838878">
    <property type="component" value="Chromosome 11"/>
</dbReference>
<feature type="non-terminal residue" evidence="1">
    <location>
        <position position="236"/>
    </location>
</feature>
<keyword evidence="2" id="KW-1185">Reference proteome</keyword>